<keyword evidence="1 2" id="KW-0690">Ribosome biogenesis</keyword>
<dbReference type="OrthoDB" id="384689at2"/>
<evidence type="ECO:0000256" key="1">
    <source>
        <dbReference type="ARBA" id="ARBA00022517"/>
    </source>
</evidence>
<dbReference type="InterPro" id="IPR023799">
    <property type="entry name" value="RbfA_dom_sf"/>
</dbReference>
<dbReference type="PANTHER" id="PTHR33515:SF1">
    <property type="entry name" value="RIBOSOME-BINDING FACTOR A, CHLOROPLASTIC-RELATED"/>
    <property type="match status" value="1"/>
</dbReference>
<dbReference type="SUPFAM" id="SSF89919">
    <property type="entry name" value="Ribosome-binding factor A, RbfA"/>
    <property type="match status" value="1"/>
</dbReference>
<organism evidence="3 4">
    <name type="scientific">Candidatus Hepatoplasma crinochetorum Av</name>
    <dbReference type="NCBI Taxonomy" id="1427984"/>
    <lineage>
        <taxon>Bacteria</taxon>
        <taxon>Bacillati</taxon>
        <taxon>Mycoplasmatota</taxon>
        <taxon>Mollicutes</taxon>
        <taxon>Candidatus Hepatoplasmataceae</taxon>
        <taxon>Candidatus Hepatoplasma</taxon>
    </lineage>
</organism>
<dbReference type="Pfam" id="PF02033">
    <property type="entry name" value="RBFA"/>
    <property type="match status" value="1"/>
</dbReference>
<dbReference type="RefSeq" id="WP_025208592.1">
    <property type="nucleotide sequence ID" value="NZ_CP006932.1"/>
</dbReference>
<comment type="subunit">
    <text evidence="2">Monomer. Binds 30S ribosomal subunits, but not 50S ribosomal subunits or 70S ribosomes.</text>
</comment>
<dbReference type="GO" id="GO:0043024">
    <property type="term" value="F:ribosomal small subunit binding"/>
    <property type="evidence" value="ECO:0007669"/>
    <property type="project" value="TreeGrafter"/>
</dbReference>
<dbReference type="AlphaFoldDB" id="W8GMN4"/>
<dbReference type="NCBIfam" id="TIGR00082">
    <property type="entry name" value="rbfA"/>
    <property type="match status" value="1"/>
</dbReference>
<keyword evidence="4" id="KW-1185">Reference proteome</keyword>
<evidence type="ECO:0000313" key="3">
    <source>
        <dbReference type="EMBL" id="AHK22291.1"/>
    </source>
</evidence>
<evidence type="ECO:0000256" key="2">
    <source>
        <dbReference type="HAMAP-Rule" id="MF_00003"/>
    </source>
</evidence>
<dbReference type="HOGENOM" id="CLU_089475_6_3_14"/>
<dbReference type="InterPro" id="IPR020053">
    <property type="entry name" value="Ribosome-bd_factorA_CS"/>
</dbReference>
<dbReference type="InterPro" id="IPR015946">
    <property type="entry name" value="KH_dom-like_a/b"/>
</dbReference>
<dbReference type="eggNOG" id="COG0858">
    <property type="taxonomic scope" value="Bacteria"/>
</dbReference>
<dbReference type="GO" id="GO:0030490">
    <property type="term" value="P:maturation of SSU-rRNA"/>
    <property type="evidence" value="ECO:0007669"/>
    <property type="project" value="UniProtKB-UniRule"/>
</dbReference>
<dbReference type="KEGG" id="hcr:X271_00183"/>
<dbReference type="PROSITE" id="PS01319">
    <property type="entry name" value="RBFA"/>
    <property type="match status" value="1"/>
</dbReference>
<dbReference type="Gene3D" id="3.30.300.20">
    <property type="match status" value="1"/>
</dbReference>
<sequence>MDQNKKIKNLQNQIKINLSDILFMKVNNPKVKYFSINDVELTKDLLNAKIYVSYFNKEKEKIYFKEFAKVKGFLRSELAKRLEVRKVPNLEFVIDNLIDKIEEIDKLIEKSNDK</sequence>
<reference evidence="3 4" key="1">
    <citation type="journal article" date="2014" name="Genome Biol. Evol.">
        <title>Phylogenomics of "Candidatus Hepatoplasma crinochetorum," a Lineage of Mollicutes Associated with Noninsect Arthropods.</title>
        <authorList>
            <person name="Leclercq S."/>
            <person name="Dittmer J."/>
            <person name="Bouchon D."/>
            <person name="Cordaux R."/>
        </authorList>
    </citation>
    <scope>NUCLEOTIDE SEQUENCE [LARGE SCALE GENOMIC DNA]</scope>
    <source>
        <strain evidence="3 4">Av</strain>
    </source>
</reference>
<protein>
    <recommendedName>
        <fullName evidence="2">Ribosome-binding factor A</fullName>
    </recommendedName>
</protein>
<accession>W8GMN4</accession>
<comment type="similarity">
    <text evidence="2">Belongs to the RbfA family.</text>
</comment>
<proteinExistence type="inferred from homology"/>
<evidence type="ECO:0000313" key="4">
    <source>
        <dbReference type="Proteomes" id="UP000019450"/>
    </source>
</evidence>
<gene>
    <name evidence="2 3" type="primary">rbfA</name>
    <name evidence="3" type="ORF">X271_00183</name>
</gene>
<dbReference type="Proteomes" id="UP000019450">
    <property type="component" value="Chromosome"/>
</dbReference>
<comment type="function">
    <text evidence="2">One of several proteins that assist in the late maturation steps of the functional core of the 30S ribosomal subunit. Associates with free 30S ribosomal subunits (but not with 30S subunits that are part of 70S ribosomes or polysomes). Required for efficient processing of 16S rRNA. May interact with the 5'-terminal helix region of 16S rRNA.</text>
</comment>
<dbReference type="STRING" id="1427984.X271_00183"/>
<name>W8GMN4_9MOLU</name>
<dbReference type="EMBL" id="CP006932">
    <property type="protein sequence ID" value="AHK22291.1"/>
    <property type="molecule type" value="Genomic_DNA"/>
</dbReference>
<keyword evidence="2" id="KW-0963">Cytoplasm</keyword>
<comment type="subcellular location">
    <subcellularLocation>
        <location evidence="2">Cytoplasm</location>
    </subcellularLocation>
</comment>
<dbReference type="GO" id="GO:0005829">
    <property type="term" value="C:cytosol"/>
    <property type="evidence" value="ECO:0007669"/>
    <property type="project" value="TreeGrafter"/>
</dbReference>
<dbReference type="HAMAP" id="MF_00003">
    <property type="entry name" value="RbfA"/>
    <property type="match status" value="1"/>
</dbReference>
<dbReference type="InterPro" id="IPR000238">
    <property type="entry name" value="RbfA"/>
</dbReference>
<dbReference type="PANTHER" id="PTHR33515">
    <property type="entry name" value="RIBOSOME-BINDING FACTOR A, CHLOROPLASTIC-RELATED"/>
    <property type="match status" value="1"/>
</dbReference>